<comment type="caution">
    <text evidence="1">The sequence shown here is derived from an EMBL/GenBank/DDBJ whole genome shotgun (WGS) entry which is preliminary data.</text>
</comment>
<evidence type="ECO:0000313" key="1">
    <source>
        <dbReference type="EMBL" id="MDI6452351.1"/>
    </source>
</evidence>
<organism evidence="1 2">
    <name type="scientific">Peloplasma aerotolerans</name>
    <dbReference type="NCBI Taxonomy" id="3044389"/>
    <lineage>
        <taxon>Bacteria</taxon>
        <taxon>Bacillati</taxon>
        <taxon>Mycoplasmatota</taxon>
        <taxon>Mollicutes</taxon>
        <taxon>Acholeplasmatales</taxon>
        <taxon>Acholeplasmataceae</taxon>
        <taxon>Peloplasma</taxon>
    </lineage>
</organism>
<gene>
    <name evidence="1" type="ORF">QJ521_02135</name>
</gene>
<sequence length="354" mass="41492">MSLINLKQYVESSVKDERNSHGYRADASFRMLEHVELMIDRYLSENQTEKGAVLLDVFGLLQALFVAIDALYDLAIGLTQYKYHINVNSNPILHELKYIRNDIVGHPTHRTYPEGGMGFSILDTDQLSKDKLVYQTYIYDKNSLEIKSKEVLFKELIDAYRHEKDIILNDIYVYLTHEETETNIPEKVFVLYETLNYEQLQVVKKDFMKEYGIDEKSSHRFLWRIDFLEKLIHWDEEDKELKDIVTYMSKLQASKLYAIALDMENRKGQDLYTPIPKLLSSFYKFMRKNEEIGLPLLKNMHDYSHPLHQSDISALIGLNPPKDAAKLLKFIKQANDDSKVYLIGSILRSYRPKS</sequence>
<reference evidence="1" key="1">
    <citation type="submission" date="2023-05" db="EMBL/GenBank/DDBJ databases">
        <title>Mariniplasma microaerophilum sp. nov., a novel anaerobic mollicute isolated from terrestrial mud volcano, Taman Peninsula, Russia.</title>
        <authorList>
            <person name="Khomyakova M.A."/>
            <person name="Merkel A.Y."/>
            <person name="Slobodkin A.I."/>
        </authorList>
    </citation>
    <scope>NUCLEOTIDE SEQUENCE</scope>
    <source>
        <strain evidence="1">M4Ah</strain>
    </source>
</reference>
<keyword evidence="2" id="KW-1185">Reference proteome</keyword>
<dbReference type="AlphaFoldDB" id="A0AAW6U8I9"/>
<dbReference type="EMBL" id="JASCXW010000003">
    <property type="protein sequence ID" value="MDI6452351.1"/>
    <property type="molecule type" value="Genomic_DNA"/>
</dbReference>
<accession>A0AAW6U8I9</accession>
<dbReference type="RefSeq" id="WP_282838766.1">
    <property type="nucleotide sequence ID" value="NZ_JASCXW010000003.1"/>
</dbReference>
<name>A0AAW6U8I9_9MOLU</name>
<proteinExistence type="predicted"/>
<dbReference type="Proteomes" id="UP001431532">
    <property type="component" value="Unassembled WGS sequence"/>
</dbReference>
<protein>
    <submittedName>
        <fullName evidence="1">Uncharacterized protein</fullName>
    </submittedName>
</protein>
<evidence type="ECO:0000313" key="2">
    <source>
        <dbReference type="Proteomes" id="UP001431532"/>
    </source>
</evidence>